<gene>
    <name evidence="1" type="ORF">AV530_009761</name>
</gene>
<evidence type="ECO:0000313" key="1">
    <source>
        <dbReference type="EMBL" id="OPJ81282.1"/>
    </source>
</evidence>
<keyword evidence="2" id="KW-1185">Reference proteome</keyword>
<reference evidence="1 2" key="1">
    <citation type="submission" date="2016-02" db="EMBL/GenBank/DDBJ databases">
        <title>Band-tailed pigeon sequencing and assembly.</title>
        <authorList>
            <person name="Soares A.E."/>
            <person name="Novak B.J."/>
            <person name="Rice E.S."/>
            <person name="O'Connell B."/>
            <person name="Chang D."/>
            <person name="Weber S."/>
            <person name="Shapiro B."/>
        </authorList>
    </citation>
    <scope>NUCLEOTIDE SEQUENCE [LARGE SCALE GENOMIC DNA]</scope>
    <source>
        <strain evidence="1">BTP2013</strain>
        <tissue evidence="1">Blood</tissue>
    </source>
</reference>
<evidence type="ECO:0000313" key="2">
    <source>
        <dbReference type="Proteomes" id="UP000190648"/>
    </source>
</evidence>
<name>A0A1V4K9X9_PATFA</name>
<proteinExistence type="predicted"/>
<dbReference type="EMBL" id="LSYS01003973">
    <property type="protein sequence ID" value="OPJ81282.1"/>
    <property type="molecule type" value="Genomic_DNA"/>
</dbReference>
<dbReference type="Proteomes" id="UP000190648">
    <property type="component" value="Unassembled WGS sequence"/>
</dbReference>
<sequence length="96" mass="10670">MRTASHCSCKHHFNSCSCYTKDQTKASGLSPTLMTTEWLRVTAHFIIWKHSVHSCPISDSLAGHLNRFPSWSSQTGLSIDFGKLRVVSSTSEVCLV</sequence>
<comment type="caution">
    <text evidence="1">The sequence shown here is derived from an EMBL/GenBank/DDBJ whole genome shotgun (WGS) entry which is preliminary data.</text>
</comment>
<accession>A0A1V4K9X9</accession>
<organism evidence="1 2">
    <name type="scientific">Patagioenas fasciata monilis</name>
    <dbReference type="NCBI Taxonomy" id="372326"/>
    <lineage>
        <taxon>Eukaryota</taxon>
        <taxon>Metazoa</taxon>
        <taxon>Chordata</taxon>
        <taxon>Craniata</taxon>
        <taxon>Vertebrata</taxon>
        <taxon>Euteleostomi</taxon>
        <taxon>Archelosauria</taxon>
        <taxon>Archosauria</taxon>
        <taxon>Dinosauria</taxon>
        <taxon>Saurischia</taxon>
        <taxon>Theropoda</taxon>
        <taxon>Coelurosauria</taxon>
        <taxon>Aves</taxon>
        <taxon>Neognathae</taxon>
        <taxon>Neoaves</taxon>
        <taxon>Columbimorphae</taxon>
        <taxon>Columbiformes</taxon>
        <taxon>Columbidae</taxon>
        <taxon>Patagioenas</taxon>
    </lineage>
</organism>
<dbReference type="AlphaFoldDB" id="A0A1V4K9X9"/>
<protein>
    <submittedName>
        <fullName evidence="1">Uncharacterized protein</fullName>
    </submittedName>
</protein>